<feature type="transmembrane region" description="Helical" evidence="1">
    <location>
        <begin position="267"/>
        <end position="287"/>
    </location>
</feature>
<gene>
    <name evidence="2" type="ORF">SPHA_58819</name>
</gene>
<evidence type="ECO:0000256" key="1">
    <source>
        <dbReference type="SAM" id="Phobius"/>
    </source>
</evidence>
<reference evidence="2" key="1">
    <citation type="submission" date="2021-01" db="EMBL/GenBank/DDBJ databases">
        <authorList>
            <person name="Li R."/>
            <person name="Bekaert M."/>
        </authorList>
    </citation>
    <scope>NUCLEOTIDE SEQUENCE</scope>
    <source>
        <strain evidence="2">Farmed</strain>
    </source>
</reference>
<comment type="caution">
    <text evidence="2">The sequence shown here is derived from an EMBL/GenBank/DDBJ whole genome shotgun (WGS) entry which is preliminary data.</text>
</comment>
<feature type="transmembrane region" description="Helical" evidence="1">
    <location>
        <begin position="107"/>
        <end position="126"/>
    </location>
</feature>
<proteinExistence type="predicted"/>
<accession>A0A812DTI6</accession>
<name>A0A812DTI6_ACAPH</name>
<organism evidence="2 3">
    <name type="scientific">Acanthosepion pharaonis</name>
    <name type="common">Pharaoh cuttlefish</name>
    <name type="synonym">Sepia pharaonis</name>
    <dbReference type="NCBI Taxonomy" id="158019"/>
    <lineage>
        <taxon>Eukaryota</taxon>
        <taxon>Metazoa</taxon>
        <taxon>Spiralia</taxon>
        <taxon>Lophotrochozoa</taxon>
        <taxon>Mollusca</taxon>
        <taxon>Cephalopoda</taxon>
        <taxon>Coleoidea</taxon>
        <taxon>Decapodiformes</taxon>
        <taxon>Sepiida</taxon>
        <taxon>Sepiina</taxon>
        <taxon>Sepiidae</taxon>
        <taxon>Acanthosepion</taxon>
    </lineage>
</organism>
<dbReference type="AlphaFoldDB" id="A0A812DTI6"/>
<keyword evidence="3" id="KW-1185">Reference proteome</keyword>
<feature type="transmembrane region" description="Helical" evidence="1">
    <location>
        <begin position="39"/>
        <end position="64"/>
    </location>
</feature>
<evidence type="ECO:0000313" key="2">
    <source>
        <dbReference type="EMBL" id="CAE1306637.1"/>
    </source>
</evidence>
<feature type="transmembrane region" description="Helical" evidence="1">
    <location>
        <begin position="133"/>
        <end position="154"/>
    </location>
</feature>
<sequence length="328" mass="38991">MIILFSFLSVQETYSQFVLLFLRLVPFKWTLFPTSIYFPFSIYCFQSFPFIASCRTCPLIFFALSQSFSLDQNLPVSVFLYYFIHPHLILSVTLLSLFFIYTHIVFFTPPYILFSLSPILVIYTFITVSLHPYLIPSFLFLHFFLLTSSFLLFYTLHLIPSLFTPPLLCFTPSTIFNLFFHFFLLTPSILLFYTLRLIPSLFTPSLLFCTLHHIQSFLFRHFSLLTPSFLLFYTLHHIPSLHFFIYTSITLCFTPIPYSLFHFCHVFTLSLLLFYTLHLTRFYIIYFSFKPHYYLLTLSIFTLSFYLFTFSLLLSFIFLPHFILSLSS</sequence>
<dbReference type="Proteomes" id="UP000597762">
    <property type="component" value="Unassembled WGS sequence"/>
</dbReference>
<keyword evidence="1" id="KW-0472">Membrane</keyword>
<feature type="transmembrane region" description="Helical" evidence="1">
    <location>
        <begin position="174"/>
        <end position="196"/>
    </location>
</feature>
<keyword evidence="1" id="KW-0812">Transmembrane</keyword>
<protein>
    <submittedName>
        <fullName evidence="2">Uncharacterized protein</fullName>
    </submittedName>
</protein>
<feature type="transmembrane region" description="Helical" evidence="1">
    <location>
        <begin position="241"/>
        <end position="260"/>
    </location>
</feature>
<evidence type="ECO:0000313" key="3">
    <source>
        <dbReference type="Proteomes" id="UP000597762"/>
    </source>
</evidence>
<dbReference type="EMBL" id="CAHIKZ030004049">
    <property type="protein sequence ID" value="CAE1306637.1"/>
    <property type="molecule type" value="Genomic_DNA"/>
</dbReference>
<feature type="transmembrane region" description="Helical" evidence="1">
    <location>
        <begin position="76"/>
        <end position="101"/>
    </location>
</feature>
<feature type="transmembrane region" description="Helical" evidence="1">
    <location>
        <begin position="293"/>
        <end position="319"/>
    </location>
</feature>
<keyword evidence="1" id="KW-1133">Transmembrane helix</keyword>